<evidence type="ECO:0000313" key="2">
    <source>
        <dbReference type="EMBL" id="MEU8137046.1"/>
    </source>
</evidence>
<reference evidence="2 3" key="1">
    <citation type="submission" date="2024-06" db="EMBL/GenBank/DDBJ databases">
        <title>The Natural Products Discovery Center: Release of the First 8490 Sequenced Strains for Exploring Actinobacteria Biosynthetic Diversity.</title>
        <authorList>
            <person name="Kalkreuter E."/>
            <person name="Kautsar S.A."/>
            <person name="Yang D."/>
            <person name="Bader C.D."/>
            <person name="Teijaro C.N."/>
            <person name="Fluegel L."/>
            <person name="Davis C.M."/>
            <person name="Simpson J.R."/>
            <person name="Lauterbach L."/>
            <person name="Steele A.D."/>
            <person name="Gui C."/>
            <person name="Meng S."/>
            <person name="Li G."/>
            <person name="Viehrig K."/>
            <person name="Ye F."/>
            <person name="Su P."/>
            <person name="Kiefer A.F."/>
            <person name="Nichols A."/>
            <person name="Cepeda A.J."/>
            <person name="Yan W."/>
            <person name="Fan B."/>
            <person name="Jiang Y."/>
            <person name="Adhikari A."/>
            <person name="Zheng C.-J."/>
            <person name="Schuster L."/>
            <person name="Cowan T.M."/>
            <person name="Smanski M.J."/>
            <person name="Chevrette M.G."/>
            <person name="De Carvalho L.P.S."/>
            <person name="Shen B."/>
        </authorList>
    </citation>
    <scope>NUCLEOTIDE SEQUENCE [LARGE SCALE GENOMIC DNA]</scope>
    <source>
        <strain evidence="2 3">NPDC048946</strain>
    </source>
</reference>
<dbReference type="Pfam" id="PF19054">
    <property type="entry name" value="DUF5753"/>
    <property type="match status" value="1"/>
</dbReference>
<organism evidence="2 3">
    <name type="scientific">Streptodolium elevatio</name>
    <dbReference type="NCBI Taxonomy" id="3157996"/>
    <lineage>
        <taxon>Bacteria</taxon>
        <taxon>Bacillati</taxon>
        <taxon>Actinomycetota</taxon>
        <taxon>Actinomycetes</taxon>
        <taxon>Kitasatosporales</taxon>
        <taxon>Streptomycetaceae</taxon>
        <taxon>Streptodolium</taxon>
    </lineage>
</organism>
<evidence type="ECO:0000313" key="3">
    <source>
        <dbReference type="Proteomes" id="UP001551482"/>
    </source>
</evidence>
<dbReference type="InterPro" id="IPR043917">
    <property type="entry name" value="DUF5753"/>
</dbReference>
<feature type="domain" description="DUF5753" evidence="1">
    <location>
        <begin position="1"/>
        <end position="81"/>
    </location>
</feature>
<accession>A0ABV3DMY8</accession>
<dbReference type="Proteomes" id="UP001551482">
    <property type="component" value="Unassembled WGS sequence"/>
</dbReference>
<gene>
    <name evidence="2" type="ORF">AB0C36_26470</name>
</gene>
<comment type="caution">
    <text evidence="2">The sequence shown here is derived from an EMBL/GenBank/DDBJ whole genome shotgun (WGS) entry which is preliminary data.</text>
</comment>
<dbReference type="EMBL" id="JBEZFP010000078">
    <property type="protein sequence ID" value="MEU8137046.1"/>
    <property type="molecule type" value="Genomic_DNA"/>
</dbReference>
<evidence type="ECO:0000259" key="1">
    <source>
        <dbReference type="Pfam" id="PF19054"/>
    </source>
</evidence>
<name>A0ABV3DMY8_9ACTN</name>
<proteinExistence type="predicted"/>
<dbReference type="RefSeq" id="WP_358358342.1">
    <property type="nucleotide sequence ID" value="NZ_JBEZFP010000078.1"/>
</dbReference>
<protein>
    <submittedName>
        <fullName evidence="2">Scr1 family TA system antitoxin-like transcriptional regulator</fullName>
    </submittedName>
</protein>
<keyword evidence="3" id="KW-1185">Reference proteome</keyword>
<sequence length="86" mass="9425">MARLPNVSLGVIASSEGFYACMHGTFTLRSFEDASEVCYLVAADASRISTDHHKIATFRDAYDGLQSAALSQRLSEELIREVLESP</sequence>